<dbReference type="InterPro" id="IPR035992">
    <property type="entry name" value="Ricin_B-like_lectins"/>
</dbReference>
<dbReference type="InterPro" id="IPR043504">
    <property type="entry name" value="Peptidase_S1_PA_chymotrypsin"/>
</dbReference>
<dbReference type="Proteomes" id="UP000573327">
    <property type="component" value="Unassembled WGS sequence"/>
</dbReference>
<accession>A0A7W7WF35</accession>
<dbReference type="SMART" id="SM00020">
    <property type="entry name" value="Tryp_SPc"/>
    <property type="match status" value="1"/>
</dbReference>
<dbReference type="GO" id="GO:0004252">
    <property type="term" value="F:serine-type endopeptidase activity"/>
    <property type="evidence" value="ECO:0007669"/>
    <property type="project" value="InterPro"/>
</dbReference>
<reference evidence="2 3" key="1">
    <citation type="submission" date="2020-08" db="EMBL/GenBank/DDBJ databases">
        <title>Sequencing the genomes of 1000 actinobacteria strains.</title>
        <authorList>
            <person name="Klenk H.-P."/>
        </authorList>
    </citation>
    <scope>NUCLEOTIDE SEQUENCE [LARGE SCALE GENOMIC DNA]</scope>
    <source>
        <strain evidence="2 3">DSM 44786</strain>
    </source>
</reference>
<dbReference type="PANTHER" id="PTHR24260:SF136">
    <property type="entry name" value="GH08193P-RELATED"/>
    <property type="match status" value="1"/>
</dbReference>
<dbReference type="SUPFAM" id="SSF50494">
    <property type="entry name" value="Trypsin-like serine proteases"/>
    <property type="match status" value="1"/>
</dbReference>
<dbReference type="GO" id="GO:0006508">
    <property type="term" value="P:proteolysis"/>
    <property type="evidence" value="ECO:0007669"/>
    <property type="project" value="InterPro"/>
</dbReference>
<organism evidence="2 3">
    <name type="scientific">Kitasatospora gansuensis</name>
    <dbReference type="NCBI Taxonomy" id="258050"/>
    <lineage>
        <taxon>Bacteria</taxon>
        <taxon>Bacillati</taxon>
        <taxon>Actinomycetota</taxon>
        <taxon>Actinomycetes</taxon>
        <taxon>Kitasatosporales</taxon>
        <taxon>Streptomycetaceae</taxon>
        <taxon>Kitasatospora</taxon>
    </lineage>
</organism>
<dbReference type="PROSITE" id="PS50231">
    <property type="entry name" value="RICIN_B_LECTIN"/>
    <property type="match status" value="1"/>
</dbReference>
<dbReference type="RefSeq" id="WP_184911055.1">
    <property type="nucleotide sequence ID" value="NZ_JACHJR010000001.1"/>
</dbReference>
<dbReference type="Gene3D" id="2.80.10.50">
    <property type="match status" value="1"/>
</dbReference>
<dbReference type="Pfam" id="PF14200">
    <property type="entry name" value="RicinB_lectin_2"/>
    <property type="match status" value="1"/>
</dbReference>
<dbReference type="PANTHER" id="PTHR24260">
    <property type="match status" value="1"/>
</dbReference>
<dbReference type="InterPro" id="IPR009003">
    <property type="entry name" value="Peptidase_S1_PA"/>
</dbReference>
<evidence type="ECO:0000313" key="2">
    <source>
        <dbReference type="EMBL" id="MBB4944836.1"/>
    </source>
</evidence>
<dbReference type="AlphaFoldDB" id="A0A7W7WF35"/>
<dbReference type="InterPro" id="IPR001314">
    <property type="entry name" value="Peptidase_S1A"/>
</dbReference>
<dbReference type="PROSITE" id="PS50240">
    <property type="entry name" value="TRYPSIN_DOM"/>
    <property type="match status" value="1"/>
</dbReference>
<dbReference type="InterPro" id="IPR051333">
    <property type="entry name" value="CLIP_Serine_Protease"/>
</dbReference>
<protein>
    <recommendedName>
        <fullName evidence="1">Peptidase S1 domain-containing protein</fullName>
    </recommendedName>
</protein>
<name>A0A7W7WF35_9ACTN</name>
<feature type="domain" description="Peptidase S1" evidence="1">
    <location>
        <begin position="137"/>
        <end position="355"/>
    </location>
</feature>
<dbReference type="CDD" id="cd00161">
    <property type="entry name" value="beta-trefoil_Ricin-like"/>
    <property type="match status" value="1"/>
</dbReference>
<evidence type="ECO:0000313" key="3">
    <source>
        <dbReference type="Proteomes" id="UP000573327"/>
    </source>
</evidence>
<gene>
    <name evidence="2" type="ORF">F4556_000371</name>
</gene>
<dbReference type="InterPro" id="IPR001254">
    <property type="entry name" value="Trypsin_dom"/>
</dbReference>
<keyword evidence="3" id="KW-1185">Reference proteome</keyword>
<dbReference type="EMBL" id="JACHJR010000001">
    <property type="protein sequence ID" value="MBB4944836.1"/>
    <property type="molecule type" value="Genomic_DNA"/>
</dbReference>
<sequence>MAGSMPASAAEATAPLAVENFSYPGAAKILTDSHVTLKSGDGNIRLADCTSTDNLIEVFSRTFDTGSVKVCFKVTGPSGFLALELPKVYSVKGDDHTVKATLNTGGSVSSIDIKKNLYTPVGEGTSADGTTLLELNATDGPAAPAVTTDTPAIGSVLVGQPGRPGSRACTATLVDRYWALTSAGCFTDTPATLAAGAPATKSTVTIGGKTVDITELVPRTDRDLAMARLATPIEDITLAKVATTAPVAGESLRIPGFGRTATQWRPTNPHNVTHTAGAVTATGLDSTPAAGSSAVCQGDTGAPLLRTANGSTEIVAVASRSWLGGCLDAPAGETRTGAGSTRVDNLGTWIQQTRWRTAQVRNVNTNKCLYVSWRTPDNAAPALQVGCDARYIDQVWKLEPVTGGGYQFRNPVTNRCLVVSWRTPEDNAPVTQYDCNPAWADQVWYLDPVTGGGYQIRNAVTNKCMYVSWRTPEDGAAVLQYGCNPAWNDQVWNLS</sequence>
<comment type="caution">
    <text evidence="2">The sequence shown here is derived from an EMBL/GenBank/DDBJ whole genome shotgun (WGS) entry which is preliminary data.</text>
</comment>
<evidence type="ECO:0000259" key="1">
    <source>
        <dbReference type="PROSITE" id="PS50240"/>
    </source>
</evidence>
<dbReference type="InterPro" id="IPR000772">
    <property type="entry name" value="Ricin_B_lectin"/>
</dbReference>
<dbReference type="PRINTS" id="PR00722">
    <property type="entry name" value="CHYMOTRYPSIN"/>
</dbReference>
<proteinExistence type="predicted"/>
<dbReference type="SMART" id="SM00458">
    <property type="entry name" value="RICIN"/>
    <property type="match status" value="1"/>
</dbReference>
<dbReference type="Pfam" id="PF00089">
    <property type="entry name" value="Trypsin"/>
    <property type="match status" value="1"/>
</dbReference>
<dbReference type="SUPFAM" id="SSF50370">
    <property type="entry name" value="Ricin B-like lectins"/>
    <property type="match status" value="1"/>
</dbReference>
<dbReference type="Gene3D" id="2.40.10.10">
    <property type="entry name" value="Trypsin-like serine proteases"/>
    <property type="match status" value="1"/>
</dbReference>